<dbReference type="SUPFAM" id="SSF52540">
    <property type="entry name" value="P-loop containing nucleoside triphosphate hydrolases"/>
    <property type="match status" value="1"/>
</dbReference>
<keyword evidence="3" id="KW-1185">Reference proteome</keyword>
<organism evidence="2 3">
    <name type="scientific">Lophiotrema nucula</name>
    <dbReference type="NCBI Taxonomy" id="690887"/>
    <lineage>
        <taxon>Eukaryota</taxon>
        <taxon>Fungi</taxon>
        <taxon>Dikarya</taxon>
        <taxon>Ascomycota</taxon>
        <taxon>Pezizomycotina</taxon>
        <taxon>Dothideomycetes</taxon>
        <taxon>Pleosporomycetidae</taxon>
        <taxon>Pleosporales</taxon>
        <taxon>Lophiotremataceae</taxon>
        <taxon>Lophiotrema</taxon>
    </lineage>
</organism>
<evidence type="ECO:0000313" key="3">
    <source>
        <dbReference type="Proteomes" id="UP000799770"/>
    </source>
</evidence>
<evidence type="ECO:0000313" key="2">
    <source>
        <dbReference type="EMBL" id="KAF2106486.1"/>
    </source>
</evidence>
<accession>A0A6A5YHD0</accession>
<dbReference type="InterPro" id="IPR027417">
    <property type="entry name" value="P-loop_NTPase"/>
</dbReference>
<dbReference type="OrthoDB" id="2364732at2759"/>
<proteinExistence type="predicted"/>
<protein>
    <submittedName>
        <fullName evidence="2">Uncharacterized protein</fullName>
    </submittedName>
</protein>
<reference evidence="2" key="1">
    <citation type="journal article" date="2020" name="Stud. Mycol.">
        <title>101 Dothideomycetes genomes: a test case for predicting lifestyles and emergence of pathogens.</title>
        <authorList>
            <person name="Haridas S."/>
            <person name="Albert R."/>
            <person name="Binder M."/>
            <person name="Bloem J."/>
            <person name="Labutti K."/>
            <person name="Salamov A."/>
            <person name="Andreopoulos B."/>
            <person name="Baker S."/>
            <person name="Barry K."/>
            <person name="Bills G."/>
            <person name="Bluhm B."/>
            <person name="Cannon C."/>
            <person name="Castanera R."/>
            <person name="Culley D."/>
            <person name="Daum C."/>
            <person name="Ezra D."/>
            <person name="Gonzalez J."/>
            <person name="Henrissat B."/>
            <person name="Kuo A."/>
            <person name="Liang C."/>
            <person name="Lipzen A."/>
            <person name="Lutzoni F."/>
            <person name="Magnuson J."/>
            <person name="Mondo S."/>
            <person name="Nolan M."/>
            <person name="Ohm R."/>
            <person name="Pangilinan J."/>
            <person name="Park H.-J."/>
            <person name="Ramirez L."/>
            <person name="Alfaro M."/>
            <person name="Sun H."/>
            <person name="Tritt A."/>
            <person name="Yoshinaga Y."/>
            <person name="Zwiers L.-H."/>
            <person name="Turgeon B."/>
            <person name="Goodwin S."/>
            <person name="Spatafora J."/>
            <person name="Crous P."/>
            <person name="Grigoriev I."/>
        </authorList>
    </citation>
    <scope>NUCLEOTIDE SEQUENCE</scope>
    <source>
        <strain evidence="2">CBS 627.86</strain>
    </source>
</reference>
<dbReference type="EMBL" id="ML977362">
    <property type="protein sequence ID" value="KAF2106486.1"/>
    <property type="molecule type" value="Genomic_DNA"/>
</dbReference>
<dbReference type="AlphaFoldDB" id="A0A6A5YHD0"/>
<feature type="region of interest" description="Disordered" evidence="1">
    <location>
        <begin position="670"/>
        <end position="715"/>
    </location>
</feature>
<evidence type="ECO:0000256" key="1">
    <source>
        <dbReference type="SAM" id="MobiDB-lite"/>
    </source>
</evidence>
<sequence length="715" mass="82553">MPVTTRANSRRRLQTKKSLLVRLPYNGFTQPSQITNLVHEPTSSNRKDFWPCQKCSCQEGFFEDLVDNCTTCGHSMDDHDLDPRNPWRPNCDYLCPRDTLVMSVLEHTLNYGVMVIRATPMVGKTALLSLLGNHIVYNVPDLEPVYLSWVKTESRNFLTWDMFLQKAEREWQQRNHELRPKNPAARPIYLIDEAQGSYEEEEFWLMLKNSHNTRQSPLFVLVCVYGATGVNSKRDPKIESQAQRMHALHRVELRPSTSSTLCMLFRKDEVASIVEKFATLHSYGLGEGVVDYLYTATDGHPGMVGLLLSHIKNLTKSTITEMPRELTPALFHNLLVMREDSFVEWLSKWGRGTWSPFCEANVEDALQHPMYSHLTIWDIKKALRKVAAEAQGLTCRHKAFDAFAFCHRWGLLHTEQPITGTGTKFTFASPLHRRVAYRRLFTGREPDASNKNLSLQQICTNAIARMSPGALQPRTYSQSKNSWGIPEAAFQVEFYCCLSHELRYLPILSEYSHTTDGRVDFYVSDKRWGIEIIQSGTNAELSEHIARFTNGGKYQQWQIMDDYIILNFCPRSQLPRIKIQDEQMRSHFFHVVYDPTKTSVEIYTHNKELHKTWSLSEGRQRVINDDLIDLEANSDSGRMSTPDERMSKEAAMSAEIEELRREVAQEREAKLKEKRKREQLEVQLHDQYEAGKELDGSAQEGRKRRKTIAKRARGL</sequence>
<feature type="compositionally biased region" description="Basic residues" evidence="1">
    <location>
        <begin position="702"/>
        <end position="715"/>
    </location>
</feature>
<feature type="compositionally biased region" description="Basic and acidic residues" evidence="1">
    <location>
        <begin position="670"/>
        <end position="695"/>
    </location>
</feature>
<feature type="region of interest" description="Disordered" evidence="1">
    <location>
        <begin position="632"/>
        <end position="651"/>
    </location>
</feature>
<gene>
    <name evidence="2" type="ORF">BDV96DRAFT_607363</name>
</gene>
<name>A0A6A5YHD0_9PLEO</name>
<dbReference type="Proteomes" id="UP000799770">
    <property type="component" value="Unassembled WGS sequence"/>
</dbReference>